<accession>A0A1I1KWN8</accession>
<name>A0A1I1KWN8_9BURK</name>
<dbReference type="EMBL" id="FOLD01000008">
    <property type="protein sequence ID" value="SFC65209.1"/>
    <property type="molecule type" value="Genomic_DNA"/>
</dbReference>
<dbReference type="Proteomes" id="UP000198639">
    <property type="component" value="Unassembled WGS sequence"/>
</dbReference>
<evidence type="ECO:0000259" key="1">
    <source>
        <dbReference type="Pfam" id="PF07589"/>
    </source>
</evidence>
<sequence length="275" mass="29158">MPKETLTKTQITHGKLNSCRNTLQLTSRVTCRPPGFRATWTATYQGSFDASALLKTRHTINSLQFSFVFIDDGDTVVYTTGPSFASASSSQTLKPDAKTSIETSERTVTTPRYGVGERESVKLSFDGASFTGATAAVYSSSTIPTATSSPSQVQYVRSTTGASCTATQWLKGQVNCQQITRTAVTHYETAISSTDYTGQIALEGSLMSYNALMAGLVKNGKLDFNIQAMGDIDLASATLDMDIDILGSDVPEPASGALVGIALLGMAGVRGKNRA</sequence>
<dbReference type="STRING" id="1164594.SAMN05216204_108131"/>
<gene>
    <name evidence="2" type="ORF">SAMN05216204_108131</name>
</gene>
<keyword evidence="3" id="KW-1185">Reference proteome</keyword>
<protein>
    <submittedName>
        <fullName evidence="2">PEP-CTERM protein-sorting domain-containing protein</fullName>
    </submittedName>
</protein>
<feature type="domain" description="Ice-binding protein C-terminal" evidence="1">
    <location>
        <begin position="249"/>
        <end position="270"/>
    </location>
</feature>
<dbReference type="InterPro" id="IPR013424">
    <property type="entry name" value="Ice-binding_C"/>
</dbReference>
<organism evidence="2 3">
    <name type="scientific">Massilia yuzhufengensis</name>
    <dbReference type="NCBI Taxonomy" id="1164594"/>
    <lineage>
        <taxon>Bacteria</taxon>
        <taxon>Pseudomonadati</taxon>
        <taxon>Pseudomonadota</taxon>
        <taxon>Betaproteobacteria</taxon>
        <taxon>Burkholderiales</taxon>
        <taxon>Oxalobacteraceae</taxon>
        <taxon>Telluria group</taxon>
        <taxon>Massilia</taxon>
    </lineage>
</organism>
<dbReference type="AlphaFoldDB" id="A0A1I1KWN8"/>
<proteinExistence type="predicted"/>
<evidence type="ECO:0000313" key="3">
    <source>
        <dbReference type="Proteomes" id="UP000198639"/>
    </source>
</evidence>
<dbReference type="OrthoDB" id="8749711at2"/>
<evidence type="ECO:0000313" key="2">
    <source>
        <dbReference type="EMBL" id="SFC65209.1"/>
    </source>
</evidence>
<reference evidence="3" key="1">
    <citation type="submission" date="2016-10" db="EMBL/GenBank/DDBJ databases">
        <authorList>
            <person name="Varghese N."/>
            <person name="Submissions S."/>
        </authorList>
    </citation>
    <scope>NUCLEOTIDE SEQUENCE [LARGE SCALE GENOMIC DNA]</scope>
    <source>
        <strain evidence="3">CGMCC 1.12041</strain>
    </source>
</reference>
<dbReference type="Pfam" id="PF07589">
    <property type="entry name" value="PEP-CTERM"/>
    <property type="match status" value="1"/>
</dbReference>